<dbReference type="Proteomes" id="UP000268051">
    <property type="component" value="Unassembled WGS sequence"/>
</dbReference>
<comment type="catalytic activity">
    <reaction evidence="1">
        <text>Hydrolysis of terminal non-reducing alpha-L-rhamnose residues in alpha-L-rhamnosides.</text>
        <dbReference type="EC" id="3.2.1.40"/>
    </reaction>
</comment>
<dbReference type="Gene3D" id="1.50.10.10">
    <property type="match status" value="1"/>
</dbReference>
<dbReference type="OrthoDB" id="9761045at2"/>
<dbReference type="PIRSF" id="PIRSF010631">
    <property type="entry name" value="A-rhamnsds"/>
    <property type="match status" value="1"/>
</dbReference>
<dbReference type="InterPro" id="IPR012341">
    <property type="entry name" value="6hp_glycosidase-like_sf"/>
</dbReference>
<dbReference type="InterPro" id="IPR035398">
    <property type="entry name" value="Bac_rhamnosid_C"/>
</dbReference>
<feature type="domain" description="Alpha-L-rhamnosidase concanavalin-like" evidence="4">
    <location>
        <begin position="322"/>
        <end position="422"/>
    </location>
</feature>
<dbReference type="InterPro" id="IPR008928">
    <property type="entry name" value="6-hairpin_glycosidase_sf"/>
</dbReference>
<evidence type="ECO:0000256" key="2">
    <source>
        <dbReference type="ARBA" id="ARBA00012652"/>
    </source>
</evidence>
<reference evidence="8 9" key="1">
    <citation type="submission" date="2018-10" db="EMBL/GenBank/DDBJ databases">
        <title>Horizontal transference of carbapenem resistance between Klebsiella pneumoniae and Kluyvera ascorbata during abdominal infection: a case report.</title>
        <authorList>
            <person name="Raro O.H.F."/>
            <person name="Lima-Morales D."/>
            <person name="Barth A.L."/>
            <person name="Paim T.G.S."/>
            <person name="Mott M.P."/>
            <person name="Riche C.V.W."/>
            <person name="Teixeira U.F."/>
            <person name="Waechter F."/>
            <person name="Dias C.A.G."/>
        </authorList>
    </citation>
    <scope>NUCLEOTIDE SEQUENCE [LARGE SCALE GENOMIC DNA]</scope>
    <source>
        <strain evidence="8 9">OT2</strain>
    </source>
</reference>
<dbReference type="SUPFAM" id="SSF48208">
    <property type="entry name" value="Six-hairpin glycosidases"/>
    <property type="match status" value="1"/>
</dbReference>
<dbReference type="EMBL" id="RHFN01000036">
    <property type="protein sequence ID" value="ROU09944.1"/>
    <property type="molecule type" value="Genomic_DNA"/>
</dbReference>
<proteinExistence type="predicted"/>
<sequence>MLAVERVTLNYETTLAGCETLPVFGWTISSALRNVVQRSWRLQLATSMQFDELLYDSGDIHDDRSNNIILPDIECAPSTRYYVRVKITDNHGQASDWSPEASFISGLPAAAWQGDFISAETPQEKDISKGTLLRHDFSLPQANDIVSAVVHASALGLYQLWINGEKVGCDELAPGWTSYHHHLLYQTWDVTERLRRGDNTIGAMVGAGWYKGDMSFNRYRNYYGEQTGFICHLVVTLRDGSQQVIASDADWQASDSAILFSEIYDGEIYDARREQCGWCEPGFDARGWRAVSVLAANRAVLQPQTACPVREIERLAPWSLFTTPKGETVLDFGQNLSGWVEFKVRGAEGDNVSLRHFEVLDAEGNVYLANLRTAKQRIDYTLRGGEEERYHPHFTFQGFRYVMIERWPGTPKLDDFVAVVLHSAMTPTGSIETSNAELNQLHHNILWGLKGNFVDIPTDCPQRDERLGWTGDAQIFCRTASYLMQTDTFFAKWLADLAHDQTAEGGVPHVIPDILTGKCDNDRFLSHGRTHSSAAWADAAVINPWTLYLMYGDTQTLACQYGSMKAWVEFMRANAVDNMWSWKLQFGDWVALDAREGSYFGATPNELTCMAYYALSTQLLAKSAKVLGHVEDAERYEELHASIVDSFHREFFTPNGRLAARTQTAHILALYFQLVPEAYRERTVQTLLTLLEEQDGHLVTGFVGTPYFCHALSENGQADAAWKLLMKDDFPSWLYQVKAGATTIWEHWDGVKPDGTMWSPDMNSFNHYAYGAIGEWLYRAAAGINTQEDAPGFKRSVLHPIPGGNLAWLKARYASVYGDISVHWTQEGAQESQTITLEVEIPANTHSTLVLDRAHTLLEADGLDFTPVAEGYRAEVGSGRYRVVFLR</sequence>
<organism evidence="8 9">
    <name type="scientific">Kluyvera ascorbata</name>
    <dbReference type="NCBI Taxonomy" id="51288"/>
    <lineage>
        <taxon>Bacteria</taxon>
        <taxon>Pseudomonadati</taxon>
        <taxon>Pseudomonadota</taxon>
        <taxon>Gammaproteobacteria</taxon>
        <taxon>Enterobacterales</taxon>
        <taxon>Enterobacteriaceae</taxon>
        <taxon>Kluyvera</taxon>
    </lineage>
</organism>
<evidence type="ECO:0000259" key="5">
    <source>
        <dbReference type="Pfam" id="PF08531"/>
    </source>
</evidence>
<gene>
    <name evidence="8" type="ORF">EB837_23080</name>
</gene>
<dbReference type="Pfam" id="PF08531">
    <property type="entry name" value="Bac_rhamnosid_N"/>
    <property type="match status" value="1"/>
</dbReference>
<dbReference type="RefSeq" id="WP_123652636.1">
    <property type="nucleotide sequence ID" value="NZ_RHFN01000036.1"/>
</dbReference>
<name>A0A3N2RR52_9ENTR</name>
<protein>
    <recommendedName>
        <fullName evidence="2">alpha-L-rhamnosidase</fullName>
        <ecNumber evidence="2">3.2.1.40</ecNumber>
    </recommendedName>
</protein>
<evidence type="ECO:0000256" key="1">
    <source>
        <dbReference type="ARBA" id="ARBA00001445"/>
    </source>
</evidence>
<dbReference type="Pfam" id="PF17389">
    <property type="entry name" value="Bac_rhamnosid6H"/>
    <property type="match status" value="1"/>
</dbReference>
<dbReference type="InterPro" id="IPR013737">
    <property type="entry name" value="Bac_rhamnosid_N"/>
</dbReference>
<dbReference type="Gene3D" id="2.60.120.260">
    <property type="entry name" value="Galactose-binding domain-like"/>
    <property type="match status" value="2"/>
</dbReference>
<dbReference type="InterPro" id="IPR013783">
    <property type="entry name" value="Ig-like_fold"/>
</dbReference>
<keyword evidence="3" id="KW-0378">Hydrolase</keyword>
<dbReference type="Gene3D" id="2.60.40.10">
    <property type="entry name" value="Immunoglobulins"/>
    <property type="match status" value="1"/>
</dbReference>
<feature type="domain" description="Alpha-L-rhamnosidase six-hairpin glycosidase" evidence="6">
    <location>
        <begin position="428"/>
        <end position="780"/>
    </location>
</feature>
<dbReference type="PANTHER" id="PTHR33307">
    <property type="entry name" value="ALPHA-RHAMNOSIDASE (EUROFUNG)"/>
    <property type="match status" value="1"/>
</dbReference>
<dbReference type="InterPro" id="IPR008902">
    <property type="entry name" value="Rhamnosid_concanavalin"/>
</dbReference>
<evidence type="ECO:0000256" key="3">
    <source>
        <dbReference type="ARBA" id="ARBA00022801"/>
    </source>
</evidence>
<evidence type="ECO:0000259" key="7">
    <source>
        <dbReference type="Pfam" id="PF17390"/>
    </source>
</evidence>
<dbReference type="Pfam" id="PF17390">
    <property type="entry name" value="Bac_rhamnosid_C"/>
    <property type="match status" value="1"/>
</dbReference>
<dbReference type="AlphaFoldDB" id="A0A3N2RR52"/>
<evidence type="ECO:0000259" key="6">
    <source>
        <dbReference type="Pfam" id="PF17389"/>
    </source>
</evidence>
<comment type="caution">
    <text evidence="8">The sequence shown here is derived from an EMBL/GenBank/DDBJ whole genome shotgun (WGS) entry which is preliminary data.</text>
</comment>
<dbReference type="InterPro" id="IPR016007">
    <property type="entry name" value="Alpha_rhamnosid"/>
</dbReference>
<dbReference type="EC" id="3.2.1.40" evidence="2"/>
<dbReference type="GO" id="GO:0030596">
    <property type="term" value="F:alpha-L-rhamnosidase activity"/>
    <property type="evidence" value="ECO:0007669"/>
    <property type="project" value="UniProtKB-EC"/>
</dbReference>
<accession>A0A3N2RR52</accession>
<dbReference type="PANTHER" id="PTHR33307:SF6">
    <property type="entry name" value="ALPHA-RHAMNOSIDASE (EUROFUNG)-RELATED"/>
    <property type="match status" value="1"/>
</dbReference>
<dbReference type="Pfam" id="PF05592">
    <property type="entry name" value="Bac_rhamnosid"/>
    <property type="match status" value="1"/>
</dbReference>
<evidence type="ECO:0000313" key="8">
    <source>
        <dbReference type="EMBL" id="ROU09944.1"/>
    </source>
</evidence>
<dbReference type="InterPro" id="IPR035396">
    <property type="entry name" value="Bac_rhamnosid6H"/>
</dbReference>
<feature type="domain" description="Bacterial alpha-L-rhamnosidase N-terminal" evidence="5">
    <location>
        <begin position="144"/>
        <end position="312"/>
    </location>
</feature>
<dbReference type="Gene3D" id="2.60.420.10">
    <property type="entry name" value="Maltose phosphorylase, domain 3"/>
    <property type="match status" value="1"/>
</dbReference>
<evidence type="ECO:0000259" key="4">
    <source>
        <dbReference type="Pfam" id="PF05592"/>
    </source>
</evidence>
<dbReference type="Pfam" id="PF25788">
    <property type="entry name" value="Ig_Rha78A_N"/>
    <property type="match status" value="1"/>
</dbReference>
<evidence type="ECO:0000313" key="9">
    <source>
        <dbReference type="Proteomes" id="UP000268051"/>
    </source>
</evidence>
<feature type="domain" description="Alpha-L-rhamnosidase C-terminal" evidence="7">
    <location>
        <begin position="783"/>
        <end position="856"/>
    </location>
</feature>
<dbReference type="GO" id="GO:0005975">
    <property type="term" value="P:carbohydrate metabolic process"/>
    <property type="evidence" value="ECO:0007669"/>
    <property type="project" value="InterPro"/>
</dbReference>